<dbReference type="HAMAP" id="MF_00974">
    <property type="entry name" value="DNA_primase_DnaG"/>
    <property type="match status" value="1"/>
</dbReference>
<dbReference type="CDD" id="cd03364">
    <property type="entry name" value="TOPRIM_DnaG_primases"/>
    <property type="match status" value="1"/>
</dbReference>
<organism evidence="14">
    <name type="scientific">mine drainage metagenome</name>
    <dbReference type="NCBI Taxonomy" id="410659"/>
    <lineage>
        <taxon>unclassified sequences</taxon>
        <taxon>metagenomes</taxon>
        <taxon>ecological metagenomes</taxon>
    </lineage>
</organism>
<dbReference type="GO" id="GO:0000428">
    <property type="term" value="C:DNA-directed RNA polymerase complex"/>
    <property type="evidence" value="ECO:0007669"/>
    <property type="project" value="UniProtKB-KW"/>
</dbReference>
<dbReference type="PROSITE" id="PS50880">
    <property type="entry name" value="TOPRIM"/>
    <property type="match status" value="1"/>
</dbReference>
<keyword evidence="7" id="KW-0479">Metal-binding</keyword>
<evidence type="ECO:0000256" key="7">
    <source>
        <dbReference type="ARBA" id="ARBA00022723"/>
    </source>
</evidence>
<dbReference type="AlphaFoldDB" id="E6PFU9"/>
<keyword evidence="9" id="KW-0862">Zinc</keyword>
<dbReference type="SUPFAM" id="SSF57783">
    <property type="entry name" value="Zinc beta-ribbon"/>
    <property type="match status" value="1"/>
</dbReference>
<evidence type="ECO:0000313" key="14">
    <source>
        <dbReference type="EMBL" id="CBH75336.1"/>
    </source>
</evidence>
<keyword evidence="6" id="KW-0235">DNA replication</keyword>
<evidence type="ECO:0000256" key="5">
    <source>
        <dbReference type="ARBA" id="ARBA00022695"/>
    </source>
</evidence>
<keyword evidence="5 14" id="KW-0548">Nucleotidyltransferase</keyword>
<evidence type="ECO:0000256" key="11">
    <source>
        <dbReference type="ARBA" id="ARBA00023125"/>
    </source>
</evidence>
<dbReference type="Pfam" id="PF08275">
    <property type="entry name" value="DNAG_N"/>
    <property type="match status" value="1"/>
</dbReference>
<dbReference type="InterPro" id="IPR002694">
    <property type="entry name" value="Znf_CHC2"/>
</dbReference>
<dbReference type="Pfam" id="PF01807">
    <property type="entry name" value="Zn_ribbon_DnaG"/>
    <property type="match status" value="1"/>
</dbReference>
<keyword evidence="12" id="KW-0804">Transcription</keyword>
<dbReference type="InterPro" id="IPR036977">
    <property type="entry name" value="DNA_primase_Znf_CHC2"/>
</dbReference>
<dbReference type="InterPro" id="IPR050219">
    <property type="entry name" value="DnaG_primase"/>
</dbReference>
<dbReference type="InterPro" id="IPR013264">
    <property type="entry name" value="DNAG_N"/>
</dbReference>
<dbReference type="GO" id="GO:1990077">
    <property type="term" value="C:primosome complex"/>
    <property type="evidence" value="ECO:0007669"/>
    <property type="project" value="UniProtKB-KW"/>
</dbReference>
<dbReference type="SUPFAM" id="SSF56731">
    <property type="entry name" value="DNA primase core"/>
    <property type="match status" value="1"/>
</dbReference>
<dbReference type="InterPro" id="IPR006171">
    <property type="entry name" value="TOPRIM_dom"/>
</dbReference>
<dbReference type="Gene3D" id="3.90.580.10">
    <property type="entry name" value="Zinc finger, CHC2-type domain"/>
    <property type="match status" value="1"/>
</dbReference>
<accession>E6PFU9</accession>
<evidence type="ECO:0000256" key="4">
    <source>
        <dbReference type="ARBA" id="ARBA00022679"/>
    </source>
</evidence>
<evidence type="ECO:0000256" key="2">
    <source>
        <dbReference type="ARBA" id="ARBA00022478"/>
    </source>
</evidence>
<dbReference type="GO" id="GO:0003899">
    <property type="term" value="F:DNA-directed RNA polymerase activity"/>
    <property type="evidence" value="ECO:0007669"/>
    <property type="project" value="InterPro"/>
</dbReference>
<dbReference type="PIRSF" id="PIRSF002811">
    <property type="entry name" value="DnaG"/>
    <property type="match status" value="1"/>
</dbReference>
<evidence type="ECO:0000256" key="6">
    <source>
        <dbReference type="ARBA" id="ARBA00022705"/>
    </source>
</evidence>
<dbReference type="NCBIfam" id="TIGR01391">
    <property type="entry name" value="dnaG"/>
    <property type="match status" value="1"/>
</dbReference>
<dbReference type="GO" id="GO:0008270">
    <property type="term" value="F:zinc ion binding"/>
    <property type="evidence" value="ECO:0007669"/>
    <property type="project" value="UniProtKB-KW"/>
</dbReference>
<dbReference type="InterPro" id="IPR030846">
    <property type="entry name" value="DnaG_bac"/>
</dbReference>
<name>E6PFU9_9ZZZZ</name>
<keyword evidence="8" id="KW-0863">Zinc-finger</keyword>
<dbReference type="SMART" id="SM00400">
    <property type="entry name" value="ZnF_CHCC"/>
    <property type="match status" value="1"/>
</dbReference>
<dbReference type="Pfam" id="PF13155">
    <property type="entry name" value="Toprim_2"/>
    <property type="match status" value="1"/>
</dbReference>
<keyword evidence="11" id="KW-0238">DNA-binding</keyword>
<dbReference type="InterPro" id="IPR034151">
    <property type="entry name" value="TOPRIM_DnaG_bac"/>
</dbReference>
<evidence type="ECO:0000256" key="10">
    <source>
        <dbReference type="ARBA" id="ARBA00022842"/>
    </source>
</evidence>
<dbReference type="GO" id="GO:0006269">
    <property type="term" value="P:DNA replication, synthesis of primer"/>
    <property type="evidence" value="ECO:0007669"/>
    <property type="project" value="UniProtKB-KW"/>
</dbReference>
<dbReference type="SMART" id="SM00493">
    <property type="entry name" value="TOPRIM"/>
    <property type="match status" value="1"/>
</dbReference>
<evidence type="ECO:0000256" key="9">
    <source>
        <dbReference type="ARBA" id="ARBA00022833"/>
    </source>
</evidence>
<comment type="cofactor">
    <cofactor evidence="1">
        <name>Zn(2+)</name>
        <dbReference type="ChEBI" id="CHEBI:29105"/>
    </cofactor>
</comment>
<evidence type="ECO:0000256" key="3">
    <source>
        <dbReference type="ARBA" id="ARBA00022515"/>
    </source>
</evidence>
<keyword evidence="10" id="KW-0460">Magnesium</keyword>
<keyword evidence="4 14" id="KW-0808">Transferase</keyword>
<protein>
    <submittedName>
        <fullName evidence="14">DNA primase</fullName>
        <ecNumber evidence="14">2.7.7.-</ecNumber>
    </submittedName>
</protein>
<keyword evidence="3" id="KW-0639">Primosome</keyword>
<dbReference type="Gene3D" id="1.10.860.10">
    <property type="entry name" value="DNAb Helicase, Chain A"/>
    <property type="match status" value="1"/>
</dbReference>
<dbReference type="PANTHER" id="PTHR30313">
    <property type="entry name" value="DNA PRIMASE"/>
    <property type="match status" value="1"/>
</dbReference>
<evidence type="ECO:0000259" key="13">
    <source>
        <dbReference type="PROSITE" id="PS50880"/>
    </source>
</evidence>
<dbReference type="PANTHER" id="PTHR30313:SF2">
    <property type="entry name" value="DNA PRIMASE"/>
    <property type="match status" value="1"/>
</dbReference>
<dbReference type="Gene3D" id="3.40.1360.10">
    <property type="match status" value="1"/>
</dbReference>
<sequence length="596" mass="65968">MAFDRSSLREVLARTDLVAFIGQYVPLKKRGNDFVGLCPFHGEKTPSFHVHPDRGFYKCFGCGKGGDAISFLMERENLPFPEAARMLAVRAGVELEPERPEQARARSEKERIYEINSVAAAYFARMLKAPEGKRGSEYARGRGLDDATIERFAIGYAPDRWDGLVEELTSRGLDLPLAERAGLVRPGQRGYYDFYRDRLMVPTRNTTGEIVAFGGRSIGDGEPKYLNTSTTPVYTKGQVLFALEIARRAAKESGTLVVVEGYLDCIALHQAGIANAVASLGTAFTAEQADELRKYADRIILCYDGDAAGNAAALRAIDIAATKIERAGASLRICVLPPGEDPDSFVRAHGRAAFEGLLAEAVPAVQFKLDPRIARLATGFENPAAIAREAEEIVRRLVPREEWDRWRTYVAMRLGLAVDDLRAAARVDAIAGFARPVEAGLGGTRRAGARIGAPSSERELLAIFIERPELIALFADAIAPNEFRDERYRRILLTLFERGRDAESSGELFSLFIEDAELLEIVAALGQADRSPTPRYPGIEDAKAHVRRILTHFERERERRRLDELNREVDSLLEAGDPIPDLLRQELAALTKRLQA</sequence>
<reference evidence="14" key="1">
    <citation type="submission" date="2009-10" db="EMBL/GenBank/DDBJ databases">
        <title>Diversity of trophic interactions inside an arsenic-rich microbial ecosystem.</title>
        <authorList>
            <person name="Bertin P.N."/>
            <person name="Heinrich-Salmeron A."/>
            <person name="Pelletier E."/>
            <person name="Goulhen-Chollet F."/>
            <person name="Arsene-Ploetze F."/>
            <person name="Gallien S."/>
            <person name="Calteau A."/>
            <person name="Vallenet D."/>
            <person name="Casiot C."/>
            <person name="Chane-Woon-Ming B."/>
            <person name="Giloteaux L."/>
            <person name="Barakat M."/>
            <person name="Bonnefoy V."/>
            <person name="Bruneel O."/>
            <person name="Chandler M."/>
            <person name="Cleiss J."/>
            <person name="Duran R."/>
            <person name="Elbaz-Poulichet F."/>
            <person name="Fonknechten N."/>
            <person name="Lauga B."/>
            <person name="Mornico D."/>
            <person name="Ortet P."/>
            <person name="Schaeffer C."/>
            <person name="Siguier P."/>
            <person name="Alexander Thil Smith A."/>
            <person name="Van Dorsselaer A."/>
            <person name="Weissenbach J."/>
            <person name="Medigue C."/>
            <person name="Le Paslier D."/>
        </authorList>
    </citation>
    <scope>NUCLEOTIDE SEQUENCE</scope>
</reference>
<proteinExistence type="inferred from homology"/>
<dbReference type="InterPro" id="IPR016136">
    <property type="entry name" value="DNA_helicase_N/primase_C"/>
</dbReference>
<evidence type="ECO:0000256" key="8">
    <source>
        <dbReference type="ARBA" id="ARBA00022771"/>
    </source>
</evidence>
<dbReference type="GO" id="GO:0003677">
    <property type="term" value="F:DNA binding"/>
    <property type="evidence" value="ECO:0007669"/>
    <property type="project" value="UniProtKB-KW"/>
</dbReference>
<dbReference type="FunFam" id="3.40.1360.10:FF:000002">
    <property type="entry name" value="DNA primase"/>
    <property type="match status" value="1"/>
</dbReference>
<evidence type="ECO:0000256" key="1">
    <source>
        <dbReference type="ARBA" id="ARBA00001947"/>
    </source>
</evidence>
<dbReference type="Gene3D" id="3.90.980.10">
    <property type="entry name" value="DNA primase, catalytic core, N-terminal domain"/>
    <property type="match status" value="1"/>
</dbReference>
<feature type="domain" description="Toprim" evidence="13">
    <location>
        <begin position="254"/>
        <end position="337"/>
    </location>
</feature>
<dbReference type="EC" id="2.7.7.-" evidence="14"/>
<dbReference type="FunFam" id="3.90.580.10:FF:000001">
    <property type="entry name" value="DNA primase"/>
    <property type="match status" value="1"/>
</dbReference>
<dbReference type="GO" id="GO:0005737">
    <property type="term" value="C:cytoplasm"/>
    <property type="evidence" value="ECO:0007669"/>
    <property type="project" value="TreeGrafter"/>
</dbReference>
<dbReference type="InterPro" id="IPR037068">
    <property type="entry name" value="DNA_primase_core_N_sf"/>
</dbReference>
<dbReference type="InterPro" id="IPR006295">
    <property type="entry name" value="DNA_primase_DnaG"/>
</dbReference>
<keyword evidence="2" id="KW-0240">DNA-directed RNA polymerase</keyword>
<gene>
    <name evidence="14" type="primary">dnaG</name>
    <name evidence="14" type="ORF">CARN1_1353</name>
</gene>
<dbReference type="EMBL" id="CABL01000008">
    <property type="protein sequence ID" value="CBH75336.1"/>
    <property type="molecule type" value="Genomic_DNA"/>
</dbReference>
<comment type="caution">
    <text evidence="14">The sequence shown here is derived from an EMBL/GenBank/DDBJ whole genome shotgun (WGS) entry which is preliminary data.</text>
</comment>
<evidence type="ECO:0000256" key="12">
    <source>
        <dbReference type="ARBA" id="ARBA00023163"/>
    </source>
</evidence>